<proteinExistence type="inferred from homology"/>
<dbReference type="GO" id="GO:0005975">
    <property type="term" value="P:carbohydrate metabolic process"/>
    <property type="evidence" value="ECO:0007669"/>
    <property type="project" value="InterPro"/>
</dbReference>
<comment type="similarity">
    <text evidence="1">Belongs to the glycosyl hydrolase 65 family.</text>
</comment>
<organism evidence="3 4">
    <name type="scientific">Diatraea saccharalis</name>
    <name type="common">sugarcane borer</name>
    <dbReference type="NCBI Taxonomy" id="40085"/>
    <lineage>
        <taxon>Eukaryota</taxon>
        <taxon>Metazoa</taxon>
        <taxon>Ecdysozoa</taxon>
        <taxon>Arthropoda</taxon>
        <taxon>Hexapoda</taxon>
        <taxon>Insecta</taxon>
        <taxon>Pterygota</taxon>
        <taxon>Neoptera</taxon>
        <taxon>Endopterygota</taxon>
        <taxon>Lepidoptera</taxon>
        <taxon>Glossata</taxon>
        <taxon>Ditrysia</taxon>
        <taxon>Pyraloidea</taxon>
        <taxon>Crambidae</taxon>
        <taxon>Crambinae</taxon>
        <taxon>Diatraea</taxon>
    </lineage>
</organism>
<evidence type="ECO:0000259" key="2">
    <source>
        <dbReference type="Pfam" id="PF03632"/>
    </source>
</evidence>
<dbReference type="PANTHER" id="PTHR11051">
    <property type="entry name" value="GLYCOSYL HYDROLASE-RELATED"/>
    <property type="match status" value="1"/>
</dbReference>
<dbReference type="PANTHER" id="PTHR11051:SF8">
    <property type="entry name" value="PROTEIN-GLUCOSYLGALACTOSYLHYDROXYLYSINE GLUCOSIDASE"/>
    <property type="match status" value="1"/>
</dbReference>
<dbReference type="SUPFAM" id="SSF48208">
    <property type="entry name" value="Six-hairpin glycosidases"/>
    <property type="match status" value="1"/>
</dbReference>
<dbReference type="GO" id="GO:0004553">
    <property type="term" value="F:hydrolase activity, hydrolyzing O-glycosyl compounds"/>
    <property type="evidence" value="ECO:0007669"/>
    <property type="project" value="TreeGrafter"/>
</dbReference>
<dbReference type="InterPro" id="IPR012341">
    <property type="entry name" value="6hp_glycosidase-like_sf"/>
</dbReference>
<reference evidence="3" key="2">
    <citation type="submission" date="2022-10" db="EMBL/GenBank/DDBJ databases">
        <authorList>
            <consortium name="ENA_rothamsted_submissions"/>
            <consortium name="culmorum"/>
            <person name="King R."/>
        </authorList>
    </citation>
    <scope>NUCLEOTIDE SEQUENCE</scope>
</reference>
<dbReference type="Pfam" id="PF03632">
    <property type="entry name" value="Glyco_hydro_65m"/>
    <property type="match status" value="1"/>
</dbReference>
<feature type="domain" description="Glycoside hydrolase family 65 central catalytic" evidence="2">
    <location>
        <begin position="278"/>
        <end position="419"/>
    </location>
</feature>
<evidence type="ECO:0000256" key="1">
    <source>
        <dbReference type="ARBA" id="ARBA00006768"/>
    </source>
</evidence>
<evidence type="ECO:0000313" key="4">
    <source>
        <dbReference type="Proteomes" id="UP001153714"/>
    </source>
</evidence>
<dbReference type="InterPro" id="IPR005195">
    <property type="entry name" value="Glyco_hydro_65_M"/>
</dbReference>
<accession>A0A9N9W9V1</accession>
<dbReference type="Proteomes" id="UP001153714">
    <property type="component" value="Chromosome 12"/>
</dbReference>
<evidence type="ECO:0000313" key="3">
    <source>
        <dbReference type="EMBL" id="CAG9784083.1"/>
    </source>
</evidence>
<dbReference type="EMBL" id="OU893343">
    <property type="protein sequence ID" value="CAG9784083.1"/>
    <property type="molecule type" value="Genomic_DNA"/>
</dbReference>
<protein>
    <recommendedName>
        <fullName evidence="2">Glycoside hydrolase family 65 central catalytic domain-containing protein</fullName>
    </recommendedName>
</protein>
<dbReference type="AlphaFoldDB" id="A0A9N9W9V1"/>
<dbReference type="InterPro" id="IPR008928">
    <property type="entry name" value="6-hairpin_glycosidase_sf"/>
</dbReference>
<gene>
    <name evidence="3" type="ORF">DIATSA_LOCUS2202</name>
</gene>
<dbReference type="OrthoDB" id="200349at2759"/>
<sequence>MPSVGNGHVATNVFSDTVYMNGLYNGRGGRSHRARIPAYANVRLNSTLTHHPFKPVYSLDTRDAVFKVRVDRDRSIVTQRIYAHKFYTRTIVNQIQVVAKPHADPNFIHHEIWIAVKLLPGAESEDVAFESPVPEIVDGRTVWSACGRTVEVEAAALQPEPSAACACWTGVPDHLVVPQHGARVVTFAMTLDTDRTVARRELLQVLQEDGEELFRKHVEPWHRLYYSAGIDIEGDLQLSKVTNAIWYYLLSSLPSEESYQPLNKFYGLSPEVTPSREVAEYEQHITGCISFAIRQYLAATRDEDFLKHGGCSIVTNIADFWASRATINYTTGLYDISNVMGPDEDHGNVTNSIFTNVVAGYSLYLAEYVSCLCAAYYRARSGAGEGEGEGGPRWADVAWSLALPYDAALDYHPQYDGYRRGDVIKQADAVLLAYPLLYPMNRSTMSNDLSYYESVTRPTGPAMTWSMHAVAHLRLGDEHRAAELFHRSYRDYVREPFKVWSEGSGADVGAVNFLTGAAGALQALGAGYAGAALRLRGLQLARARLPPAATALTLRGIKYLGANLTLEIKEKSTTLRVNSVNGDVPLTLFDGQYNVTLVPNMTVSLSGEGPFTISASPWKECKLPSDVIGHNYLRPDDT</sequence>
<dbReference type="Gene3D" id="1.50.10.10">
    <property type="match status" value="1"/>
</dbReference>
<reference evidence="3" key="1">
    <citation type="submission" date="2021-12" db="EMBL/GenBank/DDBJ databases">
        <authorList>
            <person name="King R."/>
        </authorList>
    </citation>
    <scope>NUCLEOTIDE SEQUENCE</scope>
</reference>
<keyword evidence="4" id="KW-1185">Reference proteome</keyword>
<name>A0A9N9W9V1_9NEOP</name>